<dbReference type="Proteomes" id="UP001140096">
    <property type="component" value="Unassembled WGS sequence"/>
</dbReference>
<organism evidence="1 2">
    <name type="scientific">Coemansia furcata</name>
    <dbReference type="NCBI Taxonomy" id="417177"/>
    <lineage>
        <taxon>Eukaryota</taxon>
        <taxon>Fungi</taxon>
        <taxon>Fungi incertae sedis</taxon>
        <taxon>Zoopagomycota</taxon>
        <taxon>Kickxellomycotina</taxon>
        <taxon>Kickxellomycetes</taxon>
        <taxon>Kickxellales</taxon>
        <taxon>Kickxellaceae</taxon>
        <taxon>Coemansia</taxon>
    </lineage>
</organism>
<sequence length="151" mass="17060">MSLIPAYINASELAGLVLDSKKISGRDYIVIDARDTDFVGGHIPGAVNVPAHNLDKRVDDLIDKYQGVPLVVFHCAWSQIRGPKSARKYLGAVQERLKTAPLNGPLHNQQVRILRGGFNSWYRQYALATPPKWELIEGYDQKEWMAQDREM</sequence>
<gene>
    <name evidence="1" type="primary">ibp1</name>
    <name evidence="1" type="ORF">H4S07_002405</name>
</gene>
<proteinExistence type="predicted"/>
<dbReference type="EMBL" id="JANBUP010000586">
    <property type="protein sequence ID" value="KAJ2810895.1"/>
    <property type="molecule type" value="Genomic_DNA"/>
</dbReference>
<accession>A0ACC1LK58</accession>
<reference evidence="1" key="1">
    <citation type="submission" date="2022-07" db="EMBL/GenBank/DDBJ databases">
        <title>Phylogenomic reconstructions and comparative analyses of Kickxellomycotina fungi.</title>
        <authorList>
            <person name="Reynolds N.K."/>
            <person name="Stajich J.E."/>
            <person name="Barry K."/>
            <person name="Grigoriev I.V."/>
            <person name="Crous P."/>
            <person name="Smith M.E."/>
        </authorList>
    </citation>
    <scope>NUCLEOTIDE SEQUENCE</scope>
    <source>
        <strain evidence="1">CBS 102833</strain>
    </source>
</reference>
<keyword evidence="1" id="KW-0378">Hydrolase</keyword>
<evidence type="ECO:0000313" key="2">
    <source>
        <dbReference type="Proteomes" id="UP001140096"/>
    </source>
</evidence>
<dbReference type="EC" id="3.1.3.48" evidence="1"/>
<evidence type="ECO:0000313" key="1">
    <source>
        <dbReference type="EMBL" id="KAJ2810895.1"/>
    </source>
</evidence>
<protein>
    <submittedName>
        <fullName evidence="1">Cdc25 phosphatase Ibp1</fullName>
        <ecNumber evidence="1">3.1.3.48</ecNumber>
    </submittedName>
</protein>
<keyword evidence="2" id="KW-1185">Reference proteome</keyword>
<name>A0ACC1LK58_9FUNG</name>
<comment type="caution">
    <text evidence="1">The sequence shown here is derived from an EMBL/GenBank/DDBJ whole genome shotgun (WGS) entry which is preliminary data.</text>
</comment>